<evidence type="ECO:0000256" key="2">
    <source>
        <dbReference type="RuleBase" id="RU000363"/>
    </source>
</evidence>
<dbReference type="PANTHER" id="PTHR43157">
    <property type="entry name" value="PHOSPHATIDYLINOSITOL-GLYCAN BIOSYNTHESIS CLASS F PROTEIN-RELATED"/>
    <property type="match status" value="1"/>
</dbReference>
<dbReference type="PANTHER" id="PTHR43157:SF31">
    <property type="entry name" value="PHOSPHATIDYLINOSITOL-GLYCAN BIOSYNTHESIS CLASS F PROTEIN"/>
    <property type="match status" value="1"/>
</dbReference>
<dbReference type="InterPro" id="IPR002347">
    <property type="entry name" value="SDR_fam"/>
</dbReference>
<dbReference type="Pfam" id="PF00106">
    <property type="entry name" value="adh_short"/>
    <property type="match status" value="1"/>
</dbReference>
<accession>A0A5B2XPP4</accession>
<sequence>MHPIDHQTVLVTGGTDGLGRALAADLAARGATVLVHGRDDERGAATLAEIRAATPAARLHWYRADLGSLDQVRGLADTVLRDHPRLHALVNNAGIGATVPGGGARQTSADGHELRFAVNYLAGYLLAELLLPALRAAAPARIVNVSSLGQEAIDFDDVMLTRNYGGVRAYCQSKLAQILHTVDLAERLADSGVTANALHPATYMPTKIVPTPMSSLDEGVRATARLVVDAGLDDVSGRFFDGVRPGRPHDQAADPDARARLRALSAALTE</sequence>
<dbReference type="AlphaFoldDB" id="A0A5B2XPP4"/>
<dbReference type="OrthoDB" id="3237043at2"/>
<gene>
    <name evidence="3" type="ORF">F0L68_04645</name>
</gene>
<dbReference type="EMBL" id="VUOB01000006">
    <property type="protein sequence ID" value="KAA2265363.1"/>
    <property type="molecule type" value="Genomic_DNA"/>
</dbReference>
<reference evidence="3 4" key="2">
    <citation type="submission" date="2019-09" db="EMBL/GenBank/DDBJ databases">
        <authorList>
            <person name="Jin C."/>
        </authorList>
    </citation>
    <scope>NUCLEOTIDE SEQUENCE [LARGE SCALE GENOMIC DNA]</scope>
    <source>
        <strain evidence="3 4">AN110305</strain>
    </source>
</reference>
<organism evidence="3 4">
    <name type="scientific">Solihabitans fulvus</name>
    <dbReference type="NCBI Taxonomy" id="1892852"/>
    <lineage>
        <taxon>Bacteria</taxon>
        <taxon>Bacillati</taxon>
        <taxon>Actinomycetota</taxon>
        <taxon>Actinomycetes</taxon>
        <taxon>Pseudonocardiales</taxon>
        <taxon>Pseudonocardiaceae</taxon>
        <taxon>Solihabitans</taxon>
    </lineage>
</organism>
<proteinExistence type="inferred from homology"/>
<dbReference type="GO" id="GO:0016491">
    <property type="term" value="F:oxidoreductase activity"/>
    <property type="evidence" value="ECO:0007669"/>
    <property type="project" value="UniProtKB-KW"/>
</dbReference>
<protein>
    <submittedName>
        <fullName evidence="3">SDR family NAD(P)-dependent oxidoreductase</fullName>
    </submittedName>
</protein>
<dbReference type="PRINTS" id="PR00081">
    <property type="entry name" value="GDHRDH"/>
</dbReference>
<keyword evidence="1" id="KW-0560">Oxidoreductase</keyword>
<reference evidence="3 4" key="1">
    <citation type="submission" date="2019-09" db="EMBL/GenBank/DDBJ databases">
        <title>Goodfellowia gen. nov., a new genus of the Pseudonocardineae related to Actinoalloteichus, containing Goodfellowia coeruleoviolacea gen. nov., comb. nov. gen. nov., comb. nov.</title>
        <authorList>
            <person name="Labeda D."/>
        </authorList>
    </citation>
    <scope>NUCLEOTIDE SEQUENCE [LARGE SCALE GENOMIC DNA]</scope>
    <source>
        <strain evidence="3 4">AN110305</strain>
    </source>
</reference>
<dbReference type="SUPFAM" id="SSF51735">
    <property type="entry name" value="NAD(P)-binding Rossmann-fold domains"/>
    <property type="match status" value="1"/>
</dbReference>
<evidence type="ECO:0000313" key="3">
    <source>
        <dbReference type="EMBL" id="KAA2265363.1"/>
    </source>
</evidence>
<dbReference type="RefSeq" id="WP_149848160.1">
    <property type="nucleotide sequence ID" value="NZ_VUOB01000006.1"/>
</dbReference>
<dbReference type="Gene3D" id="3.40.50.720">
    <property type="entry name" value="NAD(P)-binding Rossmann-like Domain"/>
    <property type="match status" value="1"/>
</dbReference>
<dbReference type="PRINTS" id="PR00080">
    <property type="entry name" value="SDRFAMILY"/>
</dbReference>
<dbReference type="InterPro" id="IPR036291">
    <property type="entry name" value="NAD(P)-bd_dom_sf"/>
</dbReference>
<keyword evidence="4" id="KW-1185">Reference proteome</keyword>
<comment type="caution">
    <text evidence="3">The sequence shown here is derived from an EMBL/GenBank/DDBJ whole genome shotgun (WGS) entry which is preliminary data.</text>
</comment>
<comment type="similarity">
    <text evidence="2">Belongs to the short-chain dehydrogenases/reductases (SDR) family.</text>
</comment>
<evidence type="ECO:0000256" key="1">
    <source>
        <dbReference type="ARBA" id="ARBA00023002"/>
    </source>
</evidence>
<dbReference type="Proteomes" id="UP000323454">
    <property type="component" value="Unassembled WGS sequence"/>
</dbReference>
<name>A0A5B2XPP4_9PSEU</name>
<evidence type="ECO:0000313" key="4">
    <source>
        <dbReference type="Proteomes" id="UP000323454"/>
    </source>
</evidence>